<keyword evidence="3 5" id="KW-1133">Transmembrane helix</keyword>
<keyword evidence="2 5" id="KW-0812">Transmembrane</keyword>
<evidence type="ECO:0000256" key="1">
    <source>
        <dbReference type="ARBA" id="ARBA00004167"/>
    </source>
</evidence>
<dbReference type="GO" id="GO:0005886">
    <property type="term" value="C:plasma membrane"/>
    <property type="evidence" value="ECO:0007669"/>
    <property type="project" value="InterPro"/>
</dbReference>
<dbReference type="GO" id="GO:0009306">
    <property type="term" value="P:protein secretion"/>
    <property type="evidence" value="ECO:0007669"/>
    <property type="project" value="InterPro"/>
</dbReference>
<organism evidence="7 8">
    <name type="scientific">Capnocytophaga granulosa</name>
    <dbReference type="NCBI Taxonomy" id="45242"/>
    <lineage>
        <taxon>Bacteria</taxon>
        <taxon>Pseudomonadati</taxon>
        <taxon>Bacteroidota</taxon>
        <taxon>Flavobacteriia</taxon>
        <taxon>Flavobacteriales</taxon>
        <taxon>Flavobacteriaceae</taxon>
        <taxon>Capnocytophaga</taxon>
    </lineage>
</organism>
<accession>A0A1H2TQR7</accession>
<evidence type="ECO:0000256" key="5">
    <source>
        <dbReference type="SAM" id="Phobius"/>
    </source>
</evidence>
<evidence type="ECO:0000256" key="3">
    <source>
        <dbReference type="ARBA" id="ARBA00022989"/>
    </source>
</evidence>
<name>A0A1H2TQR7_9FLAO</name>
<comment type="caution">
    <text evidence="7">The sequence shown here is derived from an EMBL/GenBank/DDBJ whole genome shotgun (WGS) entry which is preliminary data.</text>
</comment>
<dbReference type="InterPro" id="IPR007452">
    <property type="entry name" value="TamB_C"/>
</dbReference>
<dbReference type="Pfam" id="PF04357">
    <property type="entry name" value="TamB"/>
    <property type="match status" value="1"/>
</dbReference>
<dbReference type="PANTHER" id="PTHR36985:SF1">
    <property type="entry name" value="TRANSLOCATION AND ASSEMBLY MODULE SUBUNIT TAMB"/>
    <property type="match status" value="1"/>
</dbReference>
<dbReference type="EMBL" id="FNND01000002">
    <property type="protein sequence ID" value="SDW45634.1"/>
    <property type="molecule type" value="Genomic_DNA"/>
</dbReference>
<feature type="domain" description="Translocation and assembly module TamB C-terminal" evidence="6">
    <location>
        <begin position="1045"/>
        <end position="1470"/>
    </location>
</feature>
<dbReference type="PANTHER" id="PTHR36985">
    <property type="entry name" value="TRANSLOCATION AND ASSEMBLY MODULE SUBUNIT TAMB"/>
    <property type="match status" value="1"/>
</dbReference>
<keyword evidence="8" id="KW-1185">Reference proteome</keyword>
<feature type="transmembrane region" description="Helical" evidence="5">
    <location>
        <begin position="39"/>
        <end position="60"/>
    </location>
</feature>
<dbReference type="Proteomes" id="UP000182771">
    <property type="component" value="Unassembled WGS sequence"/>
</dbReference>
<evidence type="ECO:0000256" key="2">
    <source>
        <dbReference type="ARBA" id="ARBA00022692"/>
    </source>
</evidence>
<protein>
    <recommendedName>
        <fullName evidence="6">Translocation and assembly module TamB C-terminal domain-containing protein</fullName>
    </recommendedName>
</protein>
<reference evidence="7 8" key="1">
    <citation type="submission" date="2016-10" db="EMBL/GenBank/DDBJ databases">
        <authorList>
            <person name="Varghese N."/>
            <person name="Submissions S."/>
        </authorList>
    </citation>
    <scope>NUCLEOTIDE SEQUENCE [LARGE SCALE GENOMIC DNA]</scope>
    <source>
        <strain evidence="7 8">DSM 11449</strain>
    </source>
</reference>
<keyword evidence="4 5" id="KW-0472">Membrane</keyword>
<proteinExistence type="predicted"/>
<evidence type="ECO:0000313" key="8">
    <source>
        <dbReference type="Proteomes" id="UP000182771"/>
    </source>
</evidence>
<evidence type="ECO:0000259" key="6">
    <source>
        <dbReference type="Pfam" id="PF04357"/>
    </source>
</evidence>
<evidence type="ECO:0000313" key="7">
    <source>
        <dbReference type="EMBL" id="SDW45634.1"/>
    </source>
</evidence>
<comment type="subcellular location">
    <subcellularLocation>
        <location evidence="1">Membrane</location>
        <topology evidence="1">Single-pass membrane protein</topology>
    </subcellularLocation>
</comment>
<evidence type="ECO:0000256" key="4">
    <source>
        <dbReference type="ARBA" id="ARBA00023136"/>
    </source>
</evidence>
<gene>
    <name evidence="7" type="ORF">SAMN05444420_102265</name>
</gene>
<sequence>MNHFLLYFCAKFRTIFLPERKKTKKEQKVAYKIFRIVKIVLKTFIYILIFTLLLLMLPAVQTKLATWVMQRINEDYKVDIQVERVSISLTGMVGLDGVLIRDHHQDTLIAAHEIRTPLLDLKAVMNGNLIFSNIEADGLMMDMKTYKGDTLSNLDVFVSRFDSGEPPSKEPFIMRANTIRLKNGYFRVCDFNTIAGESPILVEVEGIAGQISDFEIVDSDVKLQMKHGSLLYGKHLKVDDFSTNFHYADTLISIDKTLLKTPFSTIDADLSFAPYEGSYADFLNKVTLKATLRNSLISTNDLNGFYNGFAMEKTLEAEGELSGTLNNLSIKDIHLYHESTAIEGEGILLKNAFSPEKDFVFWGNFPHFSSSYGDIAALMPKVLGESLPEDLRYFGLFEGQAELTYTTRDLLIDADVFTQRGDFILSGSFYNLKDLAEATYKGKLDTYQLKVGELFKITDLGDISASLQFVGKGLDFNKLDKLSLHGQVHSALYNNYLYKDIKLDAEYFQKKIRATASIGDDNLQMDFKGMADITSSQRSNYTLSGEMKYIDLKALGFIQKDSIAKVKGNIDLDITGNSLDNMVGRVLLKNASYQKNDQTYNFADFAINIQKDTTSLRTITLESTDIISGKIQGEFKFAQIGQVLVNTLAYGFENYKPFKVMQGQYLTFDFKIYNKIIELFLPELSFAPNTFIRGKLVGDEHDFKLNFRSPYINISDYSLRGVNLEYDKKNPTYRSLVQISSLQNPYYKIEEFNMVNTSVNDTLFFQTEFKGGRNSEDDYNLRFYHTINPKRESEVGIKPSSYILFKGNEWKIDKDRENKVVINRKMDSLQIRPISLRHGEESISVNGRIAKENNYKDLHLVFDKVDIDKIIPTMDNLSVGGQLNGHLSLVQQKEKYYPTADLSLKQLVLNKYDLGDLQASIVGDESLSSFKASLEFFNLLGEGLQLYGKIFLKDNKTYLDLQSYITELNLAPFAPFTQDILSNLHGALTGQAKVTGLLTKPQIEGDFVLSKAGVGVPYLNIDLEADDVLHIGLKDNRFTIKETPLTDTAYKTKVYLSGGAGYRSLSDWYIDLHFDTKGKRFLALNTGPKDNDLFYGTGFIIGKASIKGSLDDLTIGVKAVTGEGTKFKIPLSDTQTVGDDSFITFISKEKQRKKQLITKTYQGLEMNFEVDVLPSAEVEIIVDPKNNSSLIGRGAGTLLLEINTTGKFNMWGDFITTSGEYNFKYEGLIDKRFKVLPNGSISWNGDPMGATLQNLRAAYNLYVNPSTLLETNLNRKIQTQVLINLQGDLAHPQTVFDIKFPDSSPSLVSELNYHLEDNDKKQLQAFSLLAQGSFLSDATAGEKMLSYNVLETAAGIFNQLLSSDDDKLNLGVSYESGTATPNRAYNSSDRLGITVSTQVTDRIFFNGKLGIPVGGVTQTAVAGDFELQFLLTKDGRLSAKIFNRENELQQYLMDKIDYSQGVGLTYKVDFDTFRELIRDIFAKAKNKK</sequence>